<accession>A0A8E2EVI7</accession>
<feature type="region of interest" description="Disordered" evidence="1">
    <location>
        <begin position="1"/>
        <end position="131"/>
    </location>
</feature>
<feature type="compositionally biased region" description="Basic and acidic residues" evidence="1">
    <location>
        <begin position="793"/>
        <end position="804"/>
    </location>
</feature>
<dbReference type="PANTHER" id="PTHR39601">
    <property type="entry name" value="CHORIOGENIN HMINOR"/>
    <property type="match status" value="1"/>
</dbReference>
<evidence type="ECO:0000259" key="2">
    <source>
        <dbReference type="Pfam" id="PF26013"/>
    </source>
</evidence>
<dbReference type="InterPro" id="IPR058317">
    <property type="entry name" value="DUF8004"/>
</dbReference>
<dbReference type="PANTHER" id="PTHR39601:SF1">
    <property type="entry name" value="CHORIOGENIN HMINOR"/>
    <property type="match status" value="1"/>
</dbReference>
<evidence type="ECO:0000313" key="3">
    <source>
        <dbReference type="EMBL" id="OCL05083.1"/>
    </source>
</evidence>
<feature type="compositionally biased region" description="Low complexity" evidence="1">
    <location>
        <begin position="745"/>
        <end position="758"/>
    </location>
</feature>
<dbReference type="Proteomes" id="UP000250140">
    <property type="component" value="Unassembled WGS sequence"/>
</dbReference>
<proteinExistence type="predicted"/>
<feature type="compositionally biased region" description="Low complexity" evidence="1">
    <location>
        <begin position="71"/>
        <end position="86"/>
    </location>
</feature>
<dbReference type="EMBL" id="KV750384">
    <property type="protein sequence ID" value="OCL05083.1"/>
    <property type="molecule type" value="Genomic_DNA"/>
</dbReference>
<feature type="compositionally biased region" description="Low complexity" evidence="1">
    <location>
        <begin position="773"/>
        <end position="792"/>
    </location>
</feature>
<feature type="compositionally biased region" description="Pro residues" evidence="1">
    <location>
        <begin position="762"/>
        <end position="771"/>
    </location>
</feature>
<evidence type="ECO:0000313" key="4">
    <source>
        <dbReference type="Proteomes" id="UP000250140"/>
    </source>
</evidence>
<sequence>MDSQASRVPNLVDRIQVPSRSSSLCCTPRCSSSLGENSNCSSSLVQVEARTEGQTSASTGHPAEPQSSDQTDIAAQAPAARATKTTVIPNFSRVLSPANDPPMASRTRSRSARRAGAMRNTTRQEKVKRWEGKTKTVGNWDGLRRDSELWFEDADCLVHLYARGQSRRGPSFRVPFRTLQKNHCDALFSLCFAQMTPTNAGSNMLRRTSNGAAAPTDIPSTCELYIPAPDNSSREDSFQWHVATRNFFAFIFGKPLVGAHLGKSLIDLQERMHLFRSGQTNNHEDFMAYAEKLGYLNFVNCPDYALAMLHYAERYQLQELWIDAFAHCVGMNDNLCLSTEFEPISRVTKALITRAYLEMDLHLGRVMAALSNFLEDDFSSAYLGLSQGARAHLDRFRSFLHSFYVEKFGYWPPPEGSCFSKALYRSMYFDFRSLYDYLVDMESSDSIQSQKLASGGICVLQNVQAFDKRHKNAPLPHPLPRIPEDIAPHNRTQSQRALVAFKLGSKQARTDRYMTTRAALTAATNAHDISVTSSPLVMAYMRFERECAVSQREEKVSIADARKVRWLLIYGVLQMLISAMRAPKEVRDTEEPTYPLCCLITGTPPWKTGTKALKAPVIPSTNAPEEVQPYHSRAITTKGMSQLSTPITPIMNIQPDCEAGDYFTHKSNSPDTGFLQRQLSVEVPAPLRISSPILRNASIRSIKAFSFSPFSSRRNSVVIKPPSQPFCEIIVHGYGNGLNQTILDPPTGTSSPSLGSPLRILTPPPVPPKEPQVPEQVSQQLTATSASQSSKLSHPENTELHFDPIPEIARTPILEAFQIDQMYESSSPEFAEESSSSSASMPLTPIWSSRASSTSSASSAGPVNCTEGYQKEVGALGGLVLLTSPSSKHPPTPASPTSTGLPITSRRGTARFSPSDVPAEVSAGPKPTVEESNIGIALAPPDEVQFTIANEKFTAEEKSKILVRKSFSVESFTLVKKSAEMDIYSALRMLPAHTLDTGLTRIELSSDDEDTAAPSPIVKMPNRLPPEQTEKAKVKQKRLSLRLMGRGKSEK</sequence>
<organism evidence="3 4">
    <name type="scientific">Glonium stellatum</name>
    <dbReference type="NCBI Taxonomy" id="574774"/>
    <lineage>
        <taxon>Eukaryota</taxon>
        <taxon>Fungi</taxon>
        <taxon>Dikarya</taxon>
        <taxon>Ascomycota</taxon>
        <taxon>Pezizomycotina</taxon>
        <taxon>Dothideomycetes</taxon>
        <taxon>Pleosporomycetidae</taxon>
        <taxon>Gloniales</taxon>
        <taxon>Gloniaceae</taxon>
        <taxon>Glonium</taxon>
    </lineage>
</organism>
<gene>
    <name evidence="3" type="ORF">AOQ84DRAFT_391107</name>
</gene>
<feature type="compositionally biased region" description="Low complexity" evidence="1">
    <location>
        <begin position="30"/>
        <end position="44"/>
    </location>
</feature>
<feature type="region of interest" description="Disordered" evidence="1">
    <location>
        <begin position="742"/>
        <end position="805"/>
    </location>
</feature>
<evidence type="ECO:0000256" key="1">
    <source>
        <dbReference type="SAM" id="MobiDB-lite"/>
    </source>
</evidence>
<dbReference type="AlphaFoldDB" id="A0A8E2EVI7"/>
<feature type="region of interest" description="Disordered" evidence="1">
    <location>
        <begin position="883"/>
        <end position="928"/>
    </location>
</feature>
<feature type="region of interest" description="Disordered" evidence="1">
    <location>
        <begin position="1005"/>
        <end position="1051"/>
    </location>
</feature>
<reference evidence="3 4" key="1">
    <citation type="journal article" date="2016" name="Nat. Commun.">
        <title>Ectomycorrhizal ecology is imprinted in the genome of the dominant symbiotic fungus Cenococcum geophilum.</title>
        <authorList>
            <consortium name="DOE Joint Genome Institute"/>
            <person name="Peter M."/>
            <person name="Kohler A."/>
            <person name="Ohm R.A."/>
            <person name="Kuo A."/>
            <person name="Krutzmann J."/>
            <person name="Morin E."/>
            <person name="Arend M."/>
            <person name="Barry K.W."/>
            <person name="Binder M."/>
            <person name="Choi C."/>
            <person name="Clum A."/>
            <person name="Copeland A."/>
            <person name="Grisel N."/>
            <person name="Haridas S."/>
            <person name="Kipfer T."/>
            <person name="LaButti K."/>
            <person name="Lindquist E."/>
            <person name="Lipzen A."/>
            <person name="Maire R."/>
            <person name="Meier B."/>
            <person name="Mihaltcheva S."/>
            <person name="Molinier V."/>
            <person name="Murat C."/>
            <person name="Poggeler S."/>
            <person name="Quandt C.A."/>
            <person name="Sperisen C."/>
            <person name="Tritt A."/>
            <person name="Tisserant E."/>
            <person name="Crous P.W."/>
            <person name="Henrissat B."/>
            <person name="Nehls U."/>
            <person name="Egli S."/>
            <person name="Spatafora J.W."/>
            <person name="Grigoriev I.V."/>
            <person name="Martin F.M."/>
        </authorList>
    </citation>
    <scope>NUCLEOTIDE SEQUENCE [LARGE SCALE GENOMIC DNA]</scope>
    <source>
        <strain evidence="3 4">CBS 207.34</strain>
    </source>
</reference>
<name>A0A8E2EVI7_9PEZI</name>
<feature type="domain" description="DUF8004" evidence="2">
    <location>
        <begin position="284"/>
        <end position="375"/>
    </location>
</feature>
<dbReference type="Pfam" id="PF26013">
    <property type="entry name" value="DUF8004"/>
    <property type="match status" value="1"/>
</dbReference>
<keyword evidence="4" id="KW-1185">Reference proteome</keyword>
<feature type="compositionally biased region" description="Basic and acidic residues" evidence="1">
    <location>
        <begin position="122"/>
        <end position="131"/>
    </location>
</feature>
<dbReference type="OrthoDB" id="4114825at2759"/>
<feature type="compositionally biased region" description="Polar residues" evidence="1">
    <location>
        <begin position="52"/>
        <end position="70"/>
    </location>
</feature>
<protein>
    <recommendedName>
        <fullName evidence="2">DUF8004 domain-containing protein</fullName>
    </recommendedName>
</protein>